<dbReference type="RefSeq" id="WP_066466445.1">
    <property type="nucleotide sequence ID" value="NZ_MATO01000077.1"/>
</dbReference>
<comment type="caution">
    <text evidence="10">The sequence shown here is derived from an EMBL/GenBank/DDBJ whole genome shotgun (WGS) entry which is preliminary data.</text>
</comment>
<evidence type="ECO:0000256" key="6">
    <source>
        <dbReference type="PROSITE-ProRule" id="PRU00284"/>
    </source>
</evidence>
<sequence length="579" mass="63448">MKNMSIRKKVSFIVVALLFIYSIEMVMFNQYSTNNSVEKAVGETAINLAQIVENKLDKELYEQLYNNPVENDLYWTLREELNEIREEIGAMYLYTLQVNDDGKVTFLVEGAERSEETAVPINGDTYINDLDIVDQIAQEGSAATNVLDTEFGQFLSGYVPFTNSDGETMGIIGVDINADFVAAVQKESSSFNLIILSILVVLTCITLFFILYFLLRKLLKPLDTAKEAAEHFAKGNLQQARATLEIIEMDKQDEISSFAKSFYTSINQLGAIFAKVQTIAEQGANTSKDATTTLESVRASNDTVSNTVSQLSDAADYNSASSQKSAIVLEEMITGIQQMASSSSGLADASNAMATQVTMSVEEAQHVVEKIESVEDAVVTTAEQVMEMGKKFEQIEQMVKIITDIADQTNLLALNAAIEAARAGESGKGFAVVADEVRKLAEMSGKSAGDIRSQLAMFNHMNMRVLEEMDVTKTSVREGSHAVQQIGAKLQEVLAVVSNVNESIQNDSAVIEQLAASSDQVLHATHSTSEAMDGMVEATSVTKKLTKEQNISLEDLSNVMIELTMVSEQLDEQIRSFKI</sequence>
<dbReference type="OrthoDB" id="369835at2"/>
<dbReference type="PROSITE" id="PS50111">
    <property type="entry name" value="CHEMOTAXIS_TRANSDUC_2"/>
    <property type="match status" value="1"/>
</dbReference>
<feature type="transmembrane region" description="Helical" evidence="7">
    <location>
        <begin position="193"/>
        <end position="215"/>
    </location>
</feature>
<organism evidence="10 11">
    <name type="scientific">Caryophanon latum</name>
    <dbReference type="NCBI Taxonomy" id="33977"/>
    <lineage>
        <taxon>Bacteria</taxon>
        <taxon>Bacillati</taxon>
        <taxon>Bacillota</taxon>
        <taxon>Bacilli</taxon>
        <taxon>Bacillales</taxon>
        <taxon>Caryophanaceae</taxon>
        <taxon>Caryophanon</taxon>
    </lineage>
</organism>
<keyword evidence="4 6" id="KW-0807">Transducer</keyword>
<evidence type="ECO:0008006" key="12">
    <source>
        <dbReference type="Google" id="ProtNLM"/>
    </source>
</evidence>
<evidence type="ECO:0000256" key="3">
    <source>
        <dbReference type="ARBA" id="ARBA00023136"/>
    </source>
</evidence>
<evidence type="ECO:0000256" key="1">
    <source>
        <dbReference type="ARBA" id="ARBA00004236"/>
    </source>
</evidence>
<keyword evidence="3 7" id="KW-0472">Membrane</keyword>
<dbReference type="InterPro" id="IPR029151">
    <property type="entry name" value="Sensor-like_sf"/>
</dbReference>
<dbReference type="InterPro" id="IPR003660">
    <property type="entry name" value="HAMP_dom"/>
</dbReference>
<evidence type="ECO:0000259" key="9">
    <source>
        <dbReference type="PROSITE" id="PS50885"/>
    </source>
</evidence>
<evidence type="ECO:0000313" key="11">
    <source>
        <dbReference type="Proteomes" id="UP000093482"/>
    </source>
</evidence>
<evidence type="ECO:0000259" key="8">
    <source>
        <dbReference type="PROSITE" id="PS50111"/>
    </source>
</evidence>
<dbReference type="SUPFAM" id="SSF58104">
    <property type="entry name" value="Methyl-accepting chemotaxis protein (MCP) signaling domain"/>
    <property type="match status" value="1"/>
</dbReference>
<keyword evidence="7" id="KW-1133">Transmembrane helix</keyword>
<dbReference type="SMART" id="SM00283">
    <property type="entry name" value="MA"/>
    <property type="match status" value="1"/>
</dbReference>
<dbReference type="EMBL" id="MATO01000077">
    <property type="protein sequence ID" value="OCS84450.1"/>
    <property type="molecule type" value="Genomic_DNA"/>
</dbReference>
<evidence type="ECO:0000313" key="10">
    <source>
        <dbReference type="EMBL" id="OCS84450.1"/>
    </source>
</evidence>
<evidence type="ECO:0000256" key="5">
    <source>
        <dbReference type="ARBA" id="ARBA00029447"/>
    </source>
</evidence>
<keyword evidence="11" id="KW-1185">Reference proteome</keyword>
<keyword evidence="2" id="KW-1003">Cell membrane</keyword>
<dbReference type="PANTHER" id="PTHR32089">
    <property type="entry name" value="METHYL-ACCEPTING CHEMOTAXIS PROTEIN MCPB"/>
    <property type="match status" value="1"/>
</dbReference>
<feature type="domain" description="HAMP" evidence="9">
    <location>
        <begin position="216"/>
        <end position="274"/>
    </location>
</feature>
<gene>
    <name evidence="10" type="ORF">A6K76_15570</name>
</gene>
<comment type="subcellular location">
    <subcellularLocation>
        <location evidence="1">Cell membrane</location>
    </subcellularLocation>
</comment>
<dbReference type="AlphaFoldDB" id="A0A1C0YBD3"/>
<proteinExistence type="inferred from homology"/>
<feature type="domain" description="Methyl-accepting transducer" evidence="8">
    <location>
        <begin position="293"/>
        <end position="529"/>
    </location>
</feature>
<dbReference type="PANTHER" id="PTHR32089:SF112">
    <property type="entry name" value="LYSOZYME-LIKE PROTEIN-RELATED"/>
    <property type="match status" value="1"/>
</dbReference>
<accession>A0A1C0YBD3</accession>
<dbReference type="InterPro" id="IPR004089">
    <property type="entry name" value="MCPsignal_dom"/>
</dbReference>
<keyword evidence="7" id="KW-0812">Transmembrane</keyword>
<dbReference type="Gene3D" id="1.10.287.950">
    <property type="entry name" value="Methyl-accepting chemotaxis protein"/>
    <property type="match status" value="1"/>
</dbReference>
<dbReference type="GO" id="GO:0007165">
    <property type="term" value="P:signal transduction"/>
    <property type="evidence" value="ECO:0007669"/>
    <property type="project" value="UniProtKB-KW"/>
</dbReference>
<protein>
    <recommendedName>
        <fullName evidence="12">Chemotaxis protein</fullName>
    </recommendedName>
</protein>
<dbReference type="SUPFAM" id="SSF103190">
    <property type="entry name" value="Sensory domain-like"/>
    <property type="match status" value="1"/>
</dbReference>
<comment type="similarity">
    <text evidence="5">Belongs to the methyl-accepting chemotaxis (MCP) protein family.</text>
</comment>
<reference evidence="10 11" key="1">
    <citation type="submission" date="2016-07" db="EMBL/GenBank/DDBJ databases">
        <title>Caryophanon latum genome sequencing.</title>
        <authorList>
            <person name="Verma A."/>
            <person name="Pal Y."/>
            <person name="Krishnamurthi S."/>
        </authorList>
    </citation>
    <scope>NUCLEOTIDE SEQUENCE [LARGE SCALE GENOMIC DNA]</scope>
    <source>
        <strain evidence="10 11">DSM 14151</strain>
    </source>
</reference>
<dbReference type="Pfam" id="PF00015">
    <property type="entry name" value="MCPsignal"/>
    <property type="match status" value="1"/>
</dbReference>
<evidence type="ECO:0000256" key="4">
    <source>
        <dbReference type="ARBA" id="ARBA00023224"/>
    </source>
</evidence>
<dbReference type="PROSITE" id="PS50885">
    <property type="entry name" value="HAMP"/>
    <property type="match status" value="1"/>
</dbReference>
<dbReference type="Proteomes" id="UP000093482">
    <property type="component" value="Unassembled WGS sequence"/>
</dbReference>
<dbReference type="Gene3D" id="6.10.340.10">
    <property type="match status" value="1"/>
</dbReference>
<dbReference type="GO" id="GO:0005886">
    <property type="term" value="C:plasma membrane"/>
    <property type="evidence" value="ECO:0007669"/>
    <property type="project" value="UniProtKB-SubCell"/>
</dbReference>
<evidence type="ECO:0000256" key="7">
    <source>
        <dbReference type="SAM" id="Phobius"/>
    </source>
</evidence>
<name>A0A1C0YBD3_9BACL</name>
<evidence type="ECO:0000256" key="2">
    <source>
        <dbReference type="ARBA" id="ARBA00022475"/>
    </source>
</evidence>